<comment type="caution">
    <text evidence="1">The sequence shown here is derived from an EMBL/GenBank/DDBJ whole genome shotgun (WGS) entry which is preliminary data.</text>
</comment>
<protein>
    <submittedName>
        <fullName evidence="1">Uncharacterized protein</fullName>
    </submittedName>
</protein>
<dbReference type="EMBL" id="CM042888">
    <property type="protein sequence ID" value="KAI4324969.1"/>
    <property type="molecule type" value="Genomic_DNA"/>
</dbReference>
<gene>
    <name evidence="1" type="ORF">MLD38_030409</name>
</gene>
<name>A0ACB9MNN0_9MYRT</name>
<dbReference type="Proteomes" id="UP001057402">
    <property type="component" value="Chromosome 9"/>
</dbReference>
<keyword evidence="2" id="KW-1185">Reference proteome</keyword>
<evidence type="ECO:0000313" key="2">
    <source>
        <dbReference type="Proteomes" id="UP001057402"/>
    </source>
</evidence>
<proteinExistence type="predicted"/>
<evidence type="ECO:0000313" key="1">
    <source>
        <dbReference type="EMBL" id="KAI4324969.1"/>
    </source>
</evidence>
<sequence length="511" mass="56356">MRAMIFESAIAFRFPSGSNFCSSSSVPCCRYLWTSEEPAGVHVRGHYWSCSLNLPRSYQKFGGGSFVARRMSKMARKKGRVTAEDAEPAPDPAKCNRHSGYHPFEDVAELASARDNDACLMPAETARTIVEVNSTATLLFSGLVNEEVHESVFWPELPYVNDKHGNIYFRVKAEENVFQNIASADNAVQLIIGLDASGLINEMEASGPADVDFGIEEIDDEDLEAEDEGDKDDNEDEDEDGSEDVDYDQDWVSVLEDVDDGSETDENPGDWATLETVRSAHPMDFAKKLAEVASDEPVDWMEGPPVGVCIQGALRPILLEENSMIEKLFSDISSDGTKDIDERMDYKLKVAGAVNGGEEVSSWDTGKGNDPKNGTSYYTLVMAKIELISVHGGPVSVEVEDFLKAKPDAIAHSSDDIVSHLKADGDKTIRALKALCFRRKGIQVEDAQIVRVDSLGFDVRVCSATQLQTLRFGFDTQATSKSCAEKKLNNLLFPENQPKPQKTKRIRRPDS</sequence>
<accession>A0ACB9MNN0</accession>
<organism evidence="1 2">
    <name type="scientific">Melastoma candidum</name>
    <dbReference type="NCBI Taxonomy" id="119954"/>
    <lineage>
        <taxon>Eukaryota</taxon>
        <taxon>Viridiplantae</taxon>
        <taxon>Streptophyta</taxon>
        <taxon>Embryophyta</taxon>
        <taxon>Tracheophyta</taxon>
        <taxon>Spermatophyta</taxon>
        <taxon>Magnoliopsida</taxon>
        <taxon>eudicotyledons</taxon>
        <taxon>Gunneridae</taxon>
        <taxon>Pentapetalae</taxon>
        <taxon>rosids</taxon>
        <taxon>malvids</taxon>
        <taxon>Myrtales</taxon>
        <taxon>Melastomataceae</taxon>
        <taxon>Melastomatoideae</taxon>
        <taxon>Melastomateae</taxon>
        <taxon>Melastoma</taxon>
    </lineage>
</organism>
<reference evidence="2" key="1">
    <citation type="journal article" date="2023" name="Front. Plant Sci.">
        <title>Chromosomal-level genome assembly of Melastoma candidum provides insights into trichome evolution.</title>
        <authorList>
            <person name="Zhong Y."/>
            <person name="Wu W."/>
            <person name="Sun C."/>
            <person name="Zou P."/>
            <person name="Liu Y."/>
            <person name="Dai S."/>
            <person name="Zhou R."/>
        </authorList>
    </citation>
    <scope>NUCLEOTIDE SEQUENCE [LARGE SCALE GENOMIC DNA]</scope>
</reference>